<evidence type="ECO:0000313" key="4">
    <source>
        <dbReference type="Proteomes" id="UP001629260"/>
    </source>
</evidence>
<protein>
    <submittedName>
        <fullName evidence="3">DUF6298 domain-containing protein</fullName>
    </submittedName>
</protein>
<dbReference type="InterPro" id="IPR012334">
    <property type="entry name" value="Pectin_lyas_fold"/>
</dbReference>
<sequence length="1059" mass="118312">MKNKYPYLNNSNCCKHNIINKCLSFKALLLFFLAASLNAQNSFPTITKDKAGKIIRTQNNLGDQIPDFSFAGYRAGEYAIPNIAVKAFVPHISGDATATIQAAIDYVATLKADKNGFRGAVLLDKGIFKVSETLTIKESGIVLRGSGSGNSGTTILATGTSRGAIVNISGNNNRILKDKFQVADAYTPLGSTTISLKNANAIQKGDHILVNTPITQKWIDSLGMKDFGGETGWIGWKSDDFVIRADREVTHVQSNKISIDAPLTNALDTKLSPSEVVIYSWSGRINNVGVENLILKSDFDTTNPKDEQHRWYGVSIQNTEDVWVRQVNFEQFAGGAVSILKSAKRITVEDCISLNPVSEIAAFRRSTFYTEGQQTLFQRCYSEYGYNDFAVGGYATAGPNVFLQCQSYLPYSFSGSVGSWATGILFDVVLIDGNALSFKNLGQDGRGIGWNAANSVIWETSASKIDNFSPPTADNWAFGVWAQWAGNGHWNDVNSHINPRSLYYALLEQRLGKLPMQSQIIDLGSEPTSSPTIEQAAVLTAESYKKQTTLKEWIEQSATRNPIAIDFSKAKRINEVKTESKSVADNTDKIDIKNGLLISNKGLLTGEIIDIPWWRGSLRESDIVTARPHITRFAPGHYGLGYTDNLAETVQFLVDNNKASLDHNYGLWYEQRMADHERIRRMDADVWAPFYEQPFDRTGQGTAWDHLSKYDLTRFNTWYWGRLKTFAELAAQQNKILMNEQYFQHNILEAGAHWSSSPWRPANNVNNTGLPEPPPYVGDKRIFIAEQFYDVRNENIRKLHQSFIEKSLENFKDNANVLQLTSAEYTGPLSFMQFWIDVTANYKKAHKSESKIALSATKDVQDAILNDDKRAATVDVIDIRYWYYKEDGSAYAPQGGVNLAPRQHARQMKVGKETDAQVYRAVREYRDKYSNKAVIYSTPGANRFGWPVLMAGGSLAAIPKITIPGFHEALVNMKTVSAENYNSAVWTLEDKGEGYLYYFQKANQAKLDLSDYKGTFEVYWINPENGNQISKEVIQGKSIHTLTAPGGKDSKIVAYIKKK</sequence>
<evidence type="ECO:0000256" key="1">
    <source>
        <dbReference type="SAM" id="SignalP"/>
    </source>
</evidence>
<gene>
    <name evidence="3" type="ORF">ABS764_04805</name>
</gene>
<feature type="signal peptide" evidence="1">
    <location>
        <begin position="1"/>
        <end position="39"/>
    </location>
</feature>
<accession>A0ABW8XQK7</accession>
<dbReference type="InterPro" id="IPR011050">
    <property type="entry name" value="Pectin_lyase_fold/virulence"/>
</dbReference>
<feature type="chain" id="PRO_5045970702" evidence="1">
    <location>
        <begin position="40"/>
        <end position="1059"/>
    </location>
</feature>
<dbReference type="RefSeq" id="WP_408080517.1">
    <property type="nucleotide sequence ID" value="NZ_JBELQA010000002.1"/>
</dbReference>
<name>A0ABW8XQK7_9FLAO</name>
<dbReference type="Pfam" id="PF19815">
    <property type="entry name" value="DUF6298"/>
    <property type="match status" value="1"/>
</dbReference>
<dbReference type="EMBL" id="JBELQA010000002">
    <property type="protein sequence ID" value="MFL9830166.1"/>
    <property type="molecule type" value="Genomic_DNA"/>
</dbReference>
<comment type="caution">
    <text evidence="3">The sequence shown here is derived from an EMBL/GenBank/DDBJ whole genome shotgun (WGS) entry which is preliminary data.</text>
</comment>
<keyword evidence="4" id="KW-1185">Reference proteome</keyword>
<dbReference type="InterPro" id="IPR046265">
    <property type="entry name" value="DUF6298"/>
</dbReference>
<evidence type="ECO:0000313" key="3">
    <source>
        <dbReference type="EMBL" id="MFL9830166.1"/>
    </source>
</evidence>
<organism evidence="3 4">
    <name type="scientific">Flavobacterium plantiphilum</name>
    <dbReference type="NCBI Taxonomy" id="3163297"/>
    <lineage>
        <taxon>Bacteria</taxon>
        <taxon>Pseudomonadati</taxon>
        <taxon>Bacteroidota</taxon>
        <taxon>Flavobacteriia</taxon>
        <taxon>Flavobacteriales</taxon>
        <taxon>Flavobacteriaceae</taxon>
        <taxon>Flavobacterium</taxon>
    </lineage>
</organism>
<dbReference type="Proteomes" id="UP001629260">
    <property type="component" value="Unassembled WGS sequence"/>
</dbReference>
<feature type="domain" description="DUF6298" evidence="2">
    <location>
        <begin position="488"/>
        <end position="973"/>
    </location>
</feature>
<reference evidence="3 4" key="1">
    <citation type="submission" date="2024-06" db="EMBL/GenBank/DDBJ databases">
        <authorList>
            <person name="Kaempfer P."/>
            <person name="Viver T."/>
        </authorList>
    </citation>
    <scope>NUCLEOTIDE SEQUENCE [LARGE SCALE GENOMIC DNA]</scope>
    <source>
        <strain evidence="3 4">ST-87</strain>
    </source>
</reference>
<proteinExistence type="predicted"/>
<evidence type="ECO:0000259" key="2">
    <source>
        <dbReference type="Pfam" id="PF19815"/>
    </source>
</evidence>
<dbReference type="Gene3D" id="2.160.20.10">
    <property type="entry name" value="Single-stranded right-handed beta-helix, Pectin lyase-like"/>
    <property type="match status" value="2"/>
</dbReference>
<dbReference type="SUPFAM" id="SSF51126">
    <property type="entry name" value="Pectin lyase-like"/>
    <property type="match status" value="1"/>
</dbReference>
<keyword evidence="1" id="KW-0732">Signal</keyword>